<proteinExistence type="predicted"/>
<dbReference type="Proteomes" id="UP000287972">
    <property type="component" value="Unassembled WGS sequence"/>
</dbReference>
<dbReference type="EMBL" id="NKCL01000030">
    <property type="protein sequence ID" value="RSL87637.1"/>
    <property type="molecule type" value="Genomic_DNA"/>
</dbReference>
<dbReference type="AlphaFoldDB" id="A0A428SCY8"/>
<sequence>MSGTHLRPCIFVRRFGVDGAQRRLLKAQGAHISPEARELVSLPLTLSNLKDERRIGREATVFDECIRGVGVGDDLFERSEAIMATDMITAVACDVEGRHLYDPTGRRASWISERGGSLDCYCYREERSMLWSNTHWIF</sequence>
<organism evidence="1 2">
    <name type="scientific">Fusarium floridanum</name>
    <dbReference type="NCBI Taxonomy" id="1325733"/>
    <lineage>
        <taxon>Eukaryota</taxon>
        <taxon>Fungi</taxon>
        <taxon>Dikarya</taxon>
        <taxon>Ascomycota</taxon>
        <taxon>Pezizomycotina</taxon>
        <taxon>Sordariomycetes</taxon>
        <taxon>Hypocreomycetidae</taxon>
        <taxon>Hypocreales</taxon>
        <taxon>Nectriaceae</taxon>
        <taxon>Fusarium</taxon>
        <taxon>Fusarium solani species complex</taxon>
    </lineage>
</organism>
<comment type="caution">
    <text evidence="1">The sequence shown here is derived from an EMBL/GenBank/DDBJ whole genome shotgun (WGS) entry which is preliminary data.</text>
</comment>
<evidence type="ECO:0000313" key="2">
    <source>
        <dbReference type="Proteomes" id="UP000287972"/>
    </source>
</evidence>
<gene>
    <name evidence="1" type="ORF">CEP51_002115</name>
</gene>
<name>A0A428SCY8_9HYPO</name>
<protein>
    <submittedName>
        <fullName evidence="1">Uncharacterized protein</fullName>
    </submittedName>
</protein>
<keyword evidence="2" id="KW-1185">Reference proteome</keyword>
<reference evidence="1 2" key="1">
    <citation type="submission" date="2017-06" db="EMBL/GenBank/DDBJ databases">
        <title>Comparative genomic analysis of Ambrosia Fusariam Clade fungi.</title>
        <authorList>
            <person name="Stajich J.E."/>
            <person name="Carrillo J."/>
            <person name="Kijimoto T."/>
            <person name="Eskalen A."/>
            <person name="O'Donnell K."/>
            <person name="Kasson M."/>
        </authorList>
    </citation>
    <scope>NUCLEOTIDE SEQUENCE [LARGE SCALE GENOMIC DNA]</scope>
    <source>
        <strain evidence="1 2">NRRL62606</strain>
    </source>
</reference>
<accession>A0A428SCY8</accession>
<evidence type="ECO:0000313" key="1">
    <source>
        <dbReference type="EMBL" id="RSL87637.1"/>
    </source>
</evidence>